<accession>A0A061QP04</accession>
<organism evidence="1">
    <name type="scientific">Tetraselmis sp. GSL018</name>
    <dbReference type="NCBI Taxonomy" id="582737"/>
    <lineage>
        <taxon>Eukaryota</taxon>
        <taxon>Viridiplantae</taxon>
        <taxon>Chlorophyta</taxon>
        <taxon>core chlorophytes</taxon>
        <taxon>Chlorodendrophyceae</taxon>
        <taxon>Chlorodendrales</taxon>
        <taxon>Chlorodendraceae</taxon>
        <taxon>Tetraselmis</taxon>
    </lineage>
</organism>
<feature type="non-terminal residue" evidence="1">
    <location>
        <position position="61"/>
    </location>
</feature>
<dbReference type="AlphaFoldDB" id="A0A061QP04"/>
<sequence>IVFLWFRLGFGCFSLSSNFVWKHYFFGAPTFPCCRLRGVVTELFPPLQVPRTLVGSFSSIS</sequence>
<proteinExistence type="predicted"/>
<gene>
    <name evidence="1" type="ORF">TSPGSL018_23461</name>
</gene>
<name>A0A061QP04_9CHLO</name>
<dbReference type="EMBL" id="GBEZ01024601">
    <property type="protein sequence ID" value="JAC62402.1"/>
    <property type="molecule type" value="Transcribed_RNA"/>
</dbReference>
<reference evidence="1" key="1">
    <citation type="submission" date="2014-05" db="EMBL/GenBank/DDBJ databases">
        <title>The transcriptome of the halophilic microalga Tetraselmis sp. GSL018 isolated from the Great Salt Lake, Utah.</title>
        <authorList>
            <person name="Jinkerson R.E."/>
            <person name="D'Adamo S."/>
            <person name="Posewitz M.C."/>
        </authorList>
    </citation>
    <scope>NUCLEOTIDE SEQUENCE</scope>
    <source>
        <strain evidence="1">GSL018</strain>
    </source>
</reference>
<protein>
    <submittedName>
        <fullName evidence="1">Uncharacterized protein</fullName>
    </submittedName>
</protein>
<feature type="non-terminal residue" evidence="1">
    <location>
        <position position="1"/>
    </location>
</feature>
<evidence type="ECO:0000313" key="1">
    <source>
        <dbReference type="EMBL" id="JAC62402.1"/>
    </source>
</evidence>